<comment type="caution">
    <text evidence="2">The sequence shown here is derived from an EMBL/GenBank/DDBJ whole genome shotgun (WGS) entry which is preliminary data.</text>
</comment>
<keyword evidence="1" id="KW-1133">Transmembrane helix</keyword>
<name>A0ABU6HLC1_9RHOB</name>
<reference evidence="2 3" key="1">
    <citation type="submission" date="2024-01" db="EMBL/GenBank/DDBJ databases">
        <title>Mesobacterium rodlantinim sp. nov., isolated from shallow sea hydrothermal systems off Kueishantao Island.</title>
        <authorList>
            <person name="Su Z."/>
            <person name="Tang K."/>
        </authorList>
    </citation>
    <scope>NUCLEOTIDE SEQUENCE [LARGE SCALE GENOMIC DNA]</scope>
    <source>
        <strain evidence="2 3">TK19101</strain>
    </source>
</reference>
<keyword evidence="3" id="KW-1185">Reference proteome</keyword>
<sequence length="230" mass="25880">MDDNENETFTKLHVTIHPVALEKLQETAKVDTLSIIGDEDDKPEEGWMKDEIGSIHYHGAGEYYHESQMFASVFLSPEKFGDLVLAVKNGGIRSARMEIIADVYEFGYESLGAYIRGHKYNYAILCEDEGDSAFGTPKGASGKTKARLQEVLLEWAPTLDQKTAAVRDEPDDDDYLEPEMQPVERDIEKVVARLSLDVQGIRTRVETFYQAAIVVVVILVVTQIIDWMGF</sequence>
<feature type="transmembrane region" description="Helical" evidence="1">
    <location>
        <begin position="208"/>
        <end position="228"/>
    </location>
</feature>
<evidence type="ECO:0000313" key="2">
    <source>
        <dbReference type="EMBL" id="MEC3863253.1"/>
    </source>
</evidence>
<protein>
    <submittedName>
        <fullName evidence="2">Uncharacterized protein</fullName>
    </submittedName>
</protein>
<evidence type="ECO:0000313" key="3">
    <source>
        <dbReference type="Proteomes" id="UP001348149"/>
    </source>
</evidence>
<gene>
    <name evidence="2" type="ORF">VK792_18325</name>
</gene>
<accession>A0ABU6HLC1</accession>
<dbReference type="EMBL" id="JAYLLH010000045">
    <property type="protein sequence ID" value="MEC3863253.1"/>
    <property type="molecule type" value="Genomic_DNA"/>
</dbReference>
<keyword evidence="1" id="KW-0812">Transmembrane</keyword>
<proteinExistence type="predicted"/>
<organism evidence="2 3">
    <name type="scientific">Mesobacterium hydrothermale</name>
    <dbReference type="NCBI Taxonomy" id="3111907"/>
    <lineage>
        <taxon>Bacteria</taxon>
        <taxon>Pseudomonadati</taxon>
        <taxon>Pseudomonadota</taxon>
        <taxon>Alphaproteobacteria</taxon>
        <taxon>Rhodobacterales</taxon>
        <taxon>Roseobacteraceae</taxon>
        <taxon>Mesobacterium</taxon>
    </lineage>
</organism>
<evidence type="ECO:0000256" key="1">
    <source>
        <dbReference type="SAM" id="Phobius"/>
    </source>
</evidence>
<keyword evidence="1" id="KW-0472">Membrane</keyword>
<dbReference type="Proteomes" id="UP001348149">
    <property type="component" value="Unassembled WGS sequence"/>
</dbReference>
<dbReference type="RefSeq" id="WP_326299322.1">
    <property type="nucleotide sequence ID" value="NZ_JAYLLH010000045.1"/>
</dbReference>